<keyword evidence="3" id="KW-1185">Reference proteome</keyword>
<evidence type="ECO:0000256" key="1">
    <source>
        <dbReference type="SAM" id="MobiDB-lite"/>
    </source>
</evidence>
<evidence type="ECO:0000313" key="2">
    <source>
        <dbReference type="EMBL" id="CAH2300743.1"/>
    </source>
</evidence>
<protein>
    <submittedName>
        <fullName evidence="2">Uncharacterized protein</fullName>
    </submittedName>
</protein>
<feature type="region of interest" description="Disordered" evidence="1">
    <location>
        <begin position="455"/>
        <end position="478"/>
    </location>
</feature>
<dbReference type="Proteomes" id="UP001295444">
    <property type="component" value="Chromosome 06"/>
</dbReference>
<feature type="region of interest" description="Disordered" evidence="1">
    <location>
        <begin position="507"/>
        <end position="533"/>
    </location>
</feature>
<organism evidence="2 3">
    <name type="scientific">Pelobates cultripes</name>
    <name type="common">Western spadefoot toad</name>
    <dbReference type="NCBI Taxonomy" id="61616"/>
    <lineage>
        <taxon>Eukaryota</taxon>
        <taxon>Metazoa</taxon>
        <taxon>Chordata</taxon>
        <taxon>Craniata</taxon>
        <taxon>Vertebrata</taxon>
        <taxon>Euteleostomi</taxon>
        <taxon>Amphibia</taxon>
        <taxon>Batrachia</taxon>
        <taxon>Anura</taxon>
        <taxon>Pelobatoidea</taxon>
        <taxon>Pelobatidae</taxon>
        <taxon>Pelobates</taxon>
    </lineage>
</organism>
<reference evidence="2" key="1">
    <citation type="submission" date="2022-03" db="EMBL/GenBank/DDBJ databases">
        <authorList>
            <person name="Alioto T."/>
            <person name="Alioto T."/>
            <person name="Gomez Garrido J."/>
        </authorList>
    </citation>
    <scope>NUCLEOTIDE SEQUENCE</scope>
</reference>
<accession>A0AAD1SGP4</accession>
<proteinExistence type="predicted"/>
<dbReference type="EMBL" id="OW240917">
    <property type="protein sequence ID" value="CAH2300743.1"/>
    <property type="molecule type" value="Genomic_DNA"/>
</dbReference>
<gene>
    <name evidence="2" type="ORF">PECUL_23A060551</name>
</gene>
<dbReference type="AlphaFoldDB" id="A0AAD1SGP4"/>
<sequence>MPDAHDEGVKNCILTLESKMADYEDRSRLNNNKSNGDPESITNTHISLIFFQPLLLMADFKELLIGRAHILPRPKQLPNSSLQDVILNSGDDLESDRYLITVEAEDVGGIVPQNISDVKQAPPINRNAPKPVGLRPPVGLKRKFSGFQGPRGVQKKASLEMEHSLKPSTQTLVQECSNLPSQLYTTSPLFAAHYRKTGETNIGTPCDVLNTMTLTSSKQNPAGNFLPTNSYSSFQNKVRDKVADTNKGETITQNIRSTAQILSLLRFQPEKNGVETSVRPNAQQSAKCNTEVLNYEISMKPIPVTSKWDIYLDKSQSSNSVETTQKRMHLPDLPDSPDNSLSLSLNYIVDSNNGQTPLQTGTNGGPYSLLKTDRPVEQSVLNNIQLSGHLQTEKLPVPTIDLQQGFKYSQAKTFMSEYESSAEGMANNMTYSNIPNTELTSHDEQSHCRTYVQDCSSSEGTTKDKAETSCSPAKAEHQKLNLQQKIEYEEFSEVSFNLMDSFDFESSDEDSKEKKLSTQSSSHFPEGRMDMHKGETERLFPGDASEKVDSEKNVCARLHLTIQDGETADNKDKKCPISEDVCGERNVNKAYEQDMLSLMAVDMNLSFMSDINIITESPNKESDSSTKGTFQSIRHSLPTSSNCCESETKMTIVSSNLKPTTEIIDTVSKDSSLLPYKEQVENQMGICENVSGSAKYLKQESPLNSNDSVLQDVLETPQSPTLANNNPHIEGDVCEEADTELLETVSGDSISLLRTLTKHSTALESLSILHGKCQSQKKVTARKTCTQIREEEALQLSTYDKPFRDKMKGVYDKTVSQTPDSDVVSLDHLDPYQEPPSISTELNCSPVLHPQTSHSAGTSPQKFLHYIDKNLPKRADCSQSDCYYFVERFAEWFTEYRRSCGEICPIGMNGKARVGAGKS</sequence>
<name>A0AAD1SGP4_PELCU</name>
<evidence type="ECO:0000313" key="3">
    <source>
        <dbReference type="Proteomes" id="UP001295444"/>
    </source>
</evidence>